<protein>
    <recommendedName>
        <fullName evidence="5">Secreted protein</fullName>
    </recommendedName>
</protein>
<dbReference type="AlphaFoldDB" id="A0A6A4VKD4"/>
<reference evidence="3 4" key="1">
    <citation type="submission" date="2019-07" db="EMBL/GenBank/DDBJ databases">
        <title>Draft genome assembly of a fouling barnacle, Amphibalanus amphitrite (Darwin, 1854): The first reference genome for Thecostraca.</title>
        <authorList>
            <person name="Kim W."/>
        </authorList>
    </citation>
    <scope>NUCLEOTIDE SEQUENCE [LARGE SCALE GENOMIC DNA]</scope>
    <source>
        <strain evidence="3">SNU_AA5</strain>
        <tissue evidence="3">Soma without cirri and trophi</tissue>
    </source>
</reference>
<dbReference type="EMBL" id="VIIS01001997">
    <property type="protein sequence ID" value="KAF0289841.1"/>
    <property type="molecule type" value="Genomic_DNA"/>
</dbReference>
<dbReference type="OrthoDB" id="8192724at2759"/>
<evidence type="ECO:0000313" key="3">
    <source>
        <dbReference type="EMBL" id="KAF0289841.1"/>
    </source>
</evidence>
<name>A0A6A4VKD4_AMPAM</name>
<feature type="signal peptide" evidence="2">
    <location>
        <begin position="1"/>
        <end position="23"/>
    </location>
</feature>
<comment type="caution">
    <text evidence="3">The sequence shown here is derived from an EMBL/GenBank/DDBJ whole genome shotgun (WGS) entry which is preliminary data.</text>
</comment>
<feature type="chain" id="PRO_5025526717" description="Secreted protein" evidence="2">
    <location>
        <begin position="24"/>
        <end position="168"/>
    </location>
</feature>
<evidence type="ECO:0000313" key="4">
    <source>
        <dbReference type="Proteomes" id="UP000440578"/>
    </source>
</evidence>
<accession>A0A6A4VKD4</accession>
<proteinExistence type="predicted"/>
<dbReference type="Proteomes" id="UP000440578">
    <property type="component" value="Unassembled WGS sequence"/>
</dbReference>
<evidence type="ECO:0000256" key="1">
    <source>
        <dbReference type="SAM" id="MobiDB-lite"/>
    </source>
</evidence>
<evidence type="ECO:0008006" key="5">
    <source>
        <dbReference type="Google" id="ProtNLM"/>
    </source>
</evidence>
<gene>
    <name evidence="3" type="ORF">FJT64_001250</name>
</gene>
<organism evidence="3 4">
    <name type="scientific">Amphibalanus amphitrite</name>
    <name type="common">Striped barnacle</name>
    <name type="synonym">Balanus amphitrite</name>
    <dbReference type="NCBI Taxonomy" id="1232801"/>
    <lineage>
        <taxon>Eukaryota</taxon>
        <taxon>Metazoa</taxon>
        <taxon>Ecdysozoa</taxon>
        <taxon>Arthropoda</taxon>
        <taxon>Crustacea</taxon>
        <taxon>Multicrustacea</taxon>
        <taxon>Cirripedia</taxon>
        <taxon>Thoracica</taxon>
        <taxon>Thoracicalcarea</taxon>
        <taxon>Balanomorpha</taxon>
        <taxon>Balanoidea</taxon>
        <taxon>Balanidae</taxon>
        <taxon>Amphibalaninae</taxon>
        <taxon>Amphibalanus</taxon>
    </lineage>
</organism>
<evidence type="ECO:0000256" key="2">
    <source>
        <dbReference type="SAM" id="SignalP"/>
    </source>
</evidence>
<feature type="region of interest" description="Disordered" evidence="1">
    <location>
        <begin position="64"/>
        <end position="93"/>
    </location>
</feature>
<keyword evidence="4" id="KW-1185">Reference proteome</keyword>
<keyword evidence="2" id="KW-0732">Signal</keyword>
<sequence length="168" mass="17913">MNAMELTVTVICMVVAVFHQTSAFDRQYSVWSGQACGVPCRPGSPAPRPLPSVRLSVPAVLPPPDLSAAAGSADERTEPAAGGDPVTSGRPGATAWVETKRSPAAQYTHYPARFQSEQYKVCQPSSGQIVQFLRALHAARRGEANQLATLCGTTRPVDGIQTNMRFFG</sequence>